<protein>
    <submittedName>
        <fullName evidence="1">PhoD-like phosphatase</fullName>
    </submittedName>
</protein>
<name>A0ABR1RYA8_9PEZI</name>
<comment type="caution">
    <text evidence="1">The sequence shown here is derived from an EMBL/GenBank/DDBJ whole genome shotgun (WGS) entry which is preliminary data.</text>
</comment>
<keyword evidence="2" id="KW-1185">Reference proteome</keyword>
<reference evidence="1 2" key="1">
    <citation type="submission" date="2023-01" db="EMBL/GenBank/DDBJ databases">
        <title>Analysis of 21 Apiospora genomes using comparative genomics revels a genus with tremendous synthesis potential of carbohydrate active enzymes and secondary metabolites.</title>
        <authorList>
            <person name="Sorensen T."/>
        </authorList>
    </citation>
    <scope>NUCLEOTIDE SEQUENCE [LARGE SCALE GENOMIC DNA]</scope>
    <source>
        <strain evidence="1 2">CBS 20057</strain>
    </source>
</reference>
<gene>
    <name evidence="1" type="ORF">PG991_006759</name>
</gene>
<evidence type="ECO:0000313" key="1">
    <source>
        <dbReference type="EMBL" id="KAK8022878.1"/>
    </source>
</evidence>
<organism evidence="1 2">
    <name type="scientific">Apiospora marii</name>
    <dbReference type="NCBI Taxonomy" id="335849"/>
    <lineage>
        <taxon>Eukaryota</taxon>
        <taxon>Fungi</taxon>
        <taxon>Dikarya</taxon>
        <taxon>Ascomycota</taxon>
        <taxon>Pezizomycotina</taxon>
        <taxon>Sordariomycetes</taxon>
        <taxon>Xylariomycetidae</taxon>
        <taxon>Amphisphaeriales</taxon>
        <taxon>Apiosporaceae</taxon>
        <taxon>Apiospora</taxon>
    </lineage>
</organism>
<evidence type="ECO:0000313" key="2">
    <source>
        <dbReference type="Proteomes" id="UP001396898"/>
    </source>
</evidence>
<dbReference type="EMBL" id="JAQQWI010000009">
    <property type="protein sequence ID" value="KAK8022878.1"/>
    <property type="molecule type" value="Genomic_DNA"/>
</dbReference>
<sequence>MLSTCANISTLSIRIAGVGCVGHPDRWSLPLDPWGRSRYPSAPRSLLLDSYAFRAALRPTSEPRMTNLELWLDAMDVSSVEELSIFDYDYGESQELLINHLIPRVPSLRSLSVI</sequence>
<accession>A0ABR1RYA8</accession>
<proteinExistence type="predicted"/>
<dbReference type="Proteomes" id="UP001396898">
    <property type="component" value="Unassembled WGS sequence"/>
</dbReference>